<feature type="compositionally biased region" description="Low complexity" evidence="1">
    <location>
        <begin position="449"/>
        <end position="461"/>
    </location>
</feature>
<evidence type="ECO:0000256" key="1">
    <source>
        <dbReference type="SAM" id="MobiDB-lite"/>
    </source>
</evidence>
<dbReference type="Pfam" id="PF04427">
    <property type="entry name" value="Brix"/>
    <property type="match status" value="1"/>
</dbReference>
<dbReference type="eggNOG" id="KOG2963">
    <property type="taxonomic scope" value="Eukaryota"/>
</dbReference>
<dbReference type="PROSITE" id="PS50833">
    <property type="entry name" value="BRIX"/>
    <property type="match status" value="1"/>
</dbReference>
<dbReference type="STRING" id="578462.A0A0L0SLJ8"/>
<feature type="domain" description="Brix" evidence="2">
    <location>
        <begin position="23"/>
        <end position="296"/>
    </location>
</feature>
<feature type="compositionally biased region" description="Acidic residues" evidence="1">
    <location>
        <begin position="413"/>
        <end position="438"/>
    </location>
</feature>
<evidence type="ECO:0000313" key="4">
    <source>
        <dbReference type="Proteomes" id="UP000054350"/>
    </source>
</evidence>
<dbReference type="OMA" id="KDYTVMT"/>
<dbReference type="OrthoDB" id="10261452at2759"/>
<reference evidence="4" key="2">
    <citation type="submission" date="2009-11" db="EMBL/GenBank/DDBJ databases">
        <title>The Genome Sequence of Allomyces macrogynus strain ATCC 38327.</title>
        <authorList>
            <consortium name="The Broad Institute Genome Sequencing Platform"/>
            <person name="Russ C."/>
            <person name="Cuomo C."/>
            <person name="Shea T."/>
            <person name="Young S.K."/>
            <person name="Zeng Q."/>
            <person name="Koehrsen M."/>
            <person name="Haas B."/>
            <person name="Borodovsky M."/>
            <person name="Guigo R."/>
            <person name="Alvarado L."/>
            <person name="Berlin A."/>
            <person name="Borenstein D."/>
            <person name="Chen Z."/>
            <person name="Engels R."/>
            <person name="Freedman E."/>
            <person name="Gellesch M."/>
            <person name="Goldberg J."/>
            <person name="Griggs A."/>
            <person name="Gujja S."/>
            <person name="Heiman D."/>
            <person name="Hepburn T."/>
            <person name="Howarth C."/>
            <person name="Jen D."/>
            <person name="Larson L."/>
            <person name="Lewis B."/>
            <person name="Mehta T."/>
            <person name="Park D."/>
            <person name="Pearson M."/>
            <person name="Roberts A."/>
            <person name="Saif S."/>
            <person name="Shenoy N."/>
            <person name="Sisk P."/>
            <person name="Stolte C."/>
            <person name="Sykes S."/>
            <person name="Walk T."/>
            <person name="White J."/>
            <person name="Yandava C."/>
            <person name="Burger G."/>
            <person name="Gray M.W."/>
            <person name="Holland P.W.H."/>
            <person name="King N."/>
            <person name="Lang F.B.F."/>
            <person name="Roger A.J."/>
            <person name="Ruiz-Trillo I."/>
            <person name="Lander E."/>
            <person name="Nusbaum C."/>
        </authorList>
    </citation>
    <scope>NUCLEOTIDE SEQUENCE [LARGE SCALE GENOMIC DNA]</scope>
    <source>
        <strain evidence="4">ATCC 38327</strain>
    </source>
</reference>
<feature type="region of interest" description="Disordered" evidence="1">
    <location>
        <begin position="1"/>
        <end position="23"/>
    </location>
</feature>
<dbReference type="GO" id="GO:0000027">
    <property type="term" value="P:ribosomal large subunit assembly"/>
    <property type="evidence" value="ECO:0007669"/>
    <property type="project" value="TreeGrafter"/>
</dbReference>
<dbReference type="PANTHER" id="PTHR12661:SF5">
    <property type="entry name" value="SUPPRESSOR OF SWI4 1 HOMOLOG"/>
    <property type="match status" value="1"/>
</dbReference>
<reference evidence="3 4" key="1">
    <citation type="submission" date="2009-11" db="EMBL/GenBank/DDBJ databases">
        <title>Annotation of Allomyces macrogynus ATCC 38327.</title>
        <authorList>
            <consortium name="The Broad Institute Genome Sequencing Platform"/>
            <person name="Russ C."/>
            <person name="Cuomo C."/>
            <person name="Burger G."/>
            <person name="Gray M.W."/>
            <person name="Holland P.W.H."/>
            <person name="King N."/>
            <person name="Lang F.B.F."/>
            <person name="Roger A.J."/>
            <person name="Ruiz-Trillo I."/>
            <person name="Young S.K."/>
            <person name="Zeng Q."/>
            <person name="Gargeya S."/>
            <person name="Fitzgerald M."/>
            <person name="Haas B."/>
            <person name="Abouelleil A."/>
            <person name="Alvarado L."/>
            <person name="Arachchi H.M."/>
            <person name="Berlin A."/>
            <person name="Chapman S.B."/>
            <person name="Gearin G."/>
            <person name="Goldberg J."/>
            <person name="Griggs A."/>
            <person name="Gujja S."/>
            <person name="Hansen M."/>
            <person name="Heiman D."/>
            <person name="Howarth C."/>
            <person name="Larimer J."/>
            <person name="Lui A."/>
            <person name="MacDonald P.J.P."/>
            <person name="McCowen C."/>
            <person name="Montmayeur A."/>
            <person name="Murphy C."/>
            <person name="Neiman D."/>
            <person name="Pearson M."/>
            <person name="Priest M."/>
            <person name="Roberts A."/>
            <person name="Saif S."/>
            <person name="Shea T."/>
            <person name="Sisk P."/>
            <person name="Stolte C."/>
            <person name="Sykes S."/>
            <person name="Wortman J."/>
            <person name="Nusbaum C."/>
            <person name="Birren B."/>
        </authorList>
    </citation>
    <scope>NUCLEOTIDE SEQUENCE [LARGE SCALE GENOMIC DNA]</scope>
    <source>
        <strain evidence="3 4">ATCC 38327</strain>
    </source>
</reference>
<feature type="compositionally biased region" description="Gly residues" evidence="1">
    <location>
        <begin position="462"/>
        <end position="510"/>
    </location>
</feature>
<protein>
    <recommendedName>
        <fullName evidence="2">Brix domain-containing protein</fullName>
    </recommendedName>
</protein>
<feature type="compositionally biased region" description="Basic residues" evidence="1">
    <location>
        <begin position="1"/>
        <end position="10"/>
    </location>
</feature>
<evidence type="ECO:0000313" key="3">
    <source>
        <dbReference type="EMBL" id="KNE63392.1"/>
    </source>
</evidence>
<feature type="region of interest" description="Disordered" evidence="1">
    <location>
        <begin position="316"/>
        <end position="510"/>
    </location>
</feature>
<feature type="region of interest" description="Disordered" evidence="1">
    <location>
        <begin position="247"/>
        <end position="268"/>
    </location>
</feature>
<dbReference type="GO" id="GO:0030687">
    <property type="term" value="C:preribosome, large subunit precursor"/>
    <property type="evidence" value="ECO:0007669"/>
    <property type="project" value="TreeGrafter"/>
</dbReference>
<gene>
    <name evidence="3" type="ORF">AMAG_08525</name>
</gene>
<dbReference type="EMBL" id="GG745342">
    <property type="protein sequence ID" value="KNE63392.1"/>
    <property type="molecule type" value="Genomic_DNA"/>
</dbReference>
<name>A0A0L0SLJ8_ALLM3</name>
<dbReference type="PANTHER" id="PTHR12661">
    <property type="entry name" value="PETER PAN-RELATED"/>
    <property type="match status" value="1"/>
</dbReference>
<dbReference type="GO" id="GO:0006364">
    <property type="term" value="P:rRNA processing"/>
    <property type="evidence" value="ECO:0007669"/>
    <property type="project" value="InterPro"/>
</dbReference>
<dbReference type="InterPro" id="IPR007109">
    <property type="entry name" value="Brix"/>
</dbReference>
<feature type="compositionally biased region" description="Acidic residues" evidence="1">
    <location>
        <begin position="387"/>
        <end position="405"/>
    </location>
</feature>
<dbReference type="InterPro" id="IPR045112">
    <property type="entry name" value="PPAN-like"/>
</dbReference>
<feature type="compositionally biased region" description="Acidic residues" evidence="1">
    <location>
        <begin position="359"/>
        <end position="378"/>
    </location>
</feature>
<dbReference type="SMART" id="SM00879">
    <property type="entry name" value="Brix"/>
    <property type="match status" value="1"/>
</dbReference>
<evidence type="ECO:0000259" key="2">
    <source>
        <dbReference type="PROSITE" id="PS50833"/>
    </source>
</evidence>
<dbReference type="GO" id="GO:0019843">
    <property type="term" value="F:rRNA binding"/>
    <property type="evidence" value="ECO:0007669"/>
    <property type="project" value="InterPro"/>
</dbReference>
<organism evidence="3 4">
    <name type="scientific">Allomyces macrogynus (strain ATCC 38327)</name>
    <name type="common">Allomyces javanicus var. macrogynus</name>
    <dbReference type="NCBI Taxonomy" id="578462"/>
    <lineage>
        <taxon>Eukaryota</taxon>
        <taxon>Fungi</taxon>
        <taxon>Fungi incertae sedis</taxon>
        <taxon>Blastocladiomycota</taxon>
        <taxon>Blastocladiomycetes</taxon>
        <taxon>Blastocladiales</taxon>
        <taxon>Blastocladiaceae</taxon>
        <taxon>Allomyces</taxon>
    </lineage>
</organism>
<dbReference type="Proteomes" id="UP000054350">
    <property type="component" value="Unassembled WGS sequence"/>
</dbReference>
<proteinExistence type="predicted"/>
<keyword evidence="4" id="KW-1185">Reference proteome</keyword>
<dbReference type="AlphaFoldDB" id="A0A0L0SLJ8"/>
<dbReference type="VEuPathDB" id="FungiDB:AMAG_08525"/>
<sequence>MAKRRRKTRTHVATADDATTPPPRSFVVKSGDVGKLVAHLVRDVRRVMHPNTAAKLRERKSNKLRDYVALAGPLHVSHLAVFSRGKPKPENPALGGALNLRIGKLPRGPTAGFRVNSYSLASDVVALQKTPKTQSGSLFASAPLLVLNNFPTDRNEYKLLATLLQNMFPAISVADMKISSTRRVVLFNYNAETDALDFRHYAIDVKATGVSKGVKKIVSGKGVPDLGKFRDISDYITREAVAAESDLEDGPENTVELPHNYTGRNNRQAEQRAIKLTELGPRMDLSLMKIQEGLCSGEVLFHRFVQKTPAELKALQAAKAKRDADKARRRAEQEANVDRKKQAKEEKRAKKAAKKAAKEEEDDGTDLEYGDGHEDSDDEGRTTAFEQYDDIDDDEDFDDGDDEVEDGVHDAFAPEDDVQSGDDQSDEEDEDDDEDIEEPAPKRTKSLHAAAPPAARTAGASRGRGGAGAGGGRGGAGARGGRGSAGARGARGGAGGRGGRGGGRGGRGRK</sequence>
<feature type="compositionally biased region" description="Basic and acidic residues" evidence="1">
    <location>
        <begin position="320"/>
        <end position="348"/>
    </location>
</feature>
<accession>A0A0L0SLJ8</accession>